<sequence length="287" mass="33117">MSMFLNLPVELRELILADVLYSPFTPPETQPDLEAGVQYHDMDYMAWVWQGPKTYYVPQRRESSSLNCLSLFLACHQISAETRALLARCRRPDYRLDVSVQDERDILLTWLCVPCLTPNIATLYVDRIARSYRGDGGQLGVHWAFYAALERFLRYGPMGHQQGSSEGKCRGFADRGMRVETLVLDFQSADSELEFPPSDTVSYAFWLRWHSGITLRRLDDPAVSFSRFKTRPEWFCEHLQGWIGTLLAMNYHTARYGQLLYDHIGTIKMLVNGQLYKEFDLAALLHA</sequence>
<gene>
    <name evidence="1" type="ORF">BO97DRAFT_469889</name>
</gene>
<dbReference type="AlphaFoldDB" id="A0A395I0J9"/>
<proteinExistence type="predicted"/>
<accession>A0A395I0J9</accession>
<keyword evidence="2" id="KW-1185">Reference proteome</keyword>
<evidence type="ECO:0000313" key="2">
    <source>
        <dbReference type="Proteomes" id="UP000248961"/>
    </source>
</evidence>
<dbReference type="RefSeq" id="XP_025552307.1">
    <property type="nucleotide sequence ID" value="XM_025699885.1"/>
</dbReference>
<organism evidence="1 2">
    <name type="scientific">Aspergillus homomorphus (strain CBS 101889)</name>
    <dbReference type="NCBI Taxonomy" id="1450537"/>
    <lineage>
        <taxon>Eukaryota</taxon>
        <taxon>Fungi</taxon>
        <taxon>Dikarya</taxon>
        <taxon>Ascomycota</taxon>
        <taxon>Pezizomycotina</taxon>
        <taxon>Eurotiomycetes</taxon>
        <taxon>Eurotiomycetidae</taxon>
        <taxon>Eurotiales</taxon>
        <taxon>Aspergillaceae</taxon>
        <taxon>Aspergillus</taxon>
        <taxon>Aspergillus subgen. Circumdati</taxon>
    </lineage>
</organism>
<reference evidence="1 2" key="1">
    <citation type="submission" date="2018-02" db="EMBL/GenBank/DDBJ databases">
        <title>The genomes of Aspergillus section Nigri reveals drivers in fungal speciation.</title>
        <authorList>
            <consortium name="DOE Joint Genome Institute"/>
            <person name="Vesth T.C."/>
            <person name="Nybo J."/>
            <person name="Theobald S."/>
            <person name="Brandl J."/>
            <person name="Frisvad J.C."/>
            <person name="Nielsen K.F."/>
            <person name="Lyhne E.K."/>
            <person name="Kogle M.E."/>
            <person name="Kuo A."/>
            <person name="Riley R."/>
            <person name="Clum A."/>
            <person name="Nolan M."/>
            <person name="Lipzen A."/>
            <person name="Salamov A."/>
            <person name="Henrissat B."/>
            <person name="Wiebenga A."/>
            <person name="De vries R.P."/>
            <person name="Grigoriev I.V."/>
            <person name="Mortensen U.H."/>
            <person name="Andersen M.R."/>
            <person name="Baker S.E."/>
        </authorList>
    </citation>
    <scope>NUCLEOTIDE SEQUENCE [LARGE SCALE GENOMIC DNA]</scope>
    <source>
        <strain evidence="1 2">CBS 101889</strain>
    </source>
</reference>
<dbReference type="Proteomes" id="UP000248961">
    <property type="component" value="Unassembled WGS sequence"/>
</dbReference>
<dbReference type="GeneID" id="37204174"/>
<evidence type="ECO:0000313" key="1">
    <source>
        <dbReference type="EMBL" id="RAL13153.1"/>
    </source>
</evidence>
<name>A0A395I0J9_ASPHC</name>
<protein>
    <submittedName>
        <fullName evidence="1">Uncharacterized protein</fullName>
    </submittedName>
</protein>
<dbReference type="OrthoDB" id="2823490at2759"/>
<dbReference type="VEuPathDB" id="FungiDB:BO97DRAFT_469889"/>
<dbReference type="EMBL" id="KZ824280">
    <property type="protein sequence ID" value="RAL13153.1"/>
    <property type="molecule type" value="Genomic_DNA"/>
</dbReference>
<dbReference type="STRING" id="1450537.A0A395I0J9"/>